<dbReference type="Proteomes" id="UP000428333">
    <property type="component" value="Linkage Group LG02"/>
</dbReference>
<dbReference type="Gene3D" id="1.20.1270.10">
    <property type="match status" value="1"/>
</dbReference>
<dbReference type="AlphaFoldDB" id="A0A6A4MD00"/>
<keyword evidence="2" id="KW-1185">Reference proteome</keyword>
<dbReference type="EMBL" id="QEFC01000311">
    <property type="protein sequence ID" value="KAE9464979.1"/>
    <property type="molecule type" value="Genomic_DNA"/>
</dbReference>
<feature type="non-terminal residue" evidence="1">
    <location>
        <position position="1"/>
    </location>
</feature>
<evidence type="ECO:0000313" key="2">
    <source>
        <dbReference type="Proteomes" id="UP000428333"/>
    </source>
</evidence>
<gene>
    <name evidence="1" type="ORF">C3L33_03115</name>
</gene>
<evidence type="ECO:0000313" key="1">
    <source>
        <dbReference type="EMBL" id="KAE9464979.1"/>
    </source>
</evidence>
<name>A0A6A4MD00_9ERIC</name>
<proteinExistence type="predicted"/>
<organism evidence="1 2">
    <name type="scientific">Rhododendron williamsianum</name>
    <dbReference type="NCBI Taxonomy" id="262921"/>
    <lineage>
        <taxon>Eukaryota</taxon>
        <taxon>Viridiplantae</taxon>
        <taxon>Streptophyta</taxon>
        <taxon>Embryophyta</taxon>
        <taxon>Tracheophyta</taxon>
        <taxon>Spermatophyta</taxon>
        <taxon>Magnoliopsida</taxon>
        <taxon>eudicotyledons</taxon>
        <taxon>Gunneridae</taxon>
        <taxon>Pentapetalae</taxon>
        <taxon>asterids</taxon>
        <taxon>Ericales</taxon>
        <taxon>Ericaceae</taxon>
        <taxon>Ericoideae</taxon>
        <taxon>Rhodoreae</taxon>
        <taxon>Rhododendron</taxon>
    </lineage>
</organism>
<dbReference type="SUPFAM" id="SSF100934">
    <property type="entry name" value="Heat shock protein 70kD (HSP70), C-terminal subdomain"/>
    <property type="match status" value="1"/>
</dbReference>
<sequence length="73" mass="8192">MPQTPFLHHYCFSLFIGAALEQAIRWLDANQLAEMEEFEDKMKELEGICNPKIAKTNHGAGGSDAGHYIVELD</sequence>
<dbReference type="InterPro" id="IPR029048">
    <property type="entry name" value="HSP70_C_sf"/>
</dbReference>
<accession>A0A6A4MD00</accession>
<comment type="caution">
    <text evidence="1">The sequence shown here is derived from an EMBL/GenBank/DDBJ whole genome shotgun (WGS) entry which is preliminary data.</text>
</comment>
<dbReference type="OrthoDB" id="3789372at2759"/>
<protein>
    <submittedName>
        <fullName evidence="1">Uncharacterized protein</fullName>
    </submittedName>
</protein>
<reference evidence="1 2" key="1">
    <citation type="journal article" date="2019" name="Genome Biol. Evol.">
        <title>The Rhododendron genome and chromosomal organization provide insight into shared whole-genome duplications across the heath family (Ericaceae).</title>
        <authorList>
            <person name="Soza V.L."/>
            <person name="Lindsley D."/>
            <person name="Waalkes A."/>
            <person name="Ramage E."/>
            <person name="Patwardhan R.P."/>
            <person name="Burton J.N."/>
            <person name="Adey A."/>
            <person name="Kumar A."/>
            <person name="Qiu R."/>
            <person name="Shendure J."/>
            <person name="Hall B."/>
        </authorList>
    </citation>
    <scope>NUCLEOTIDE SEQUENCE [LARGE SCALE GENOMIC DNA]</scope>
    <source>
        <strain evidence="1">RSF 1966-606</strain>
    </source>
</reference>